<dbReference type="SMR" id="G4Z1W6"/>
<dbReference type="InterPro" id="IPR011009">
    <property type="entry name" value="Kinase-like_dom_sf"/>
</dbReference>
<dbReference type="PROSITE" id="PS00108">
    <property type="entry name" value="PROTEIN_KINASE_ST"/>
    <property type="match status" value="1"/>
</dbReference>
<dbReference type="SUPFAM" id="SSF56112">
    <property type="entry name" value="Protein kinase-like (PK-like)"/>
    <property type="match status" value="1"/>
</dbReference>
<dbReference type="Gene3D" id="1.10.510.10">
    <property type="entry name" value="Transferase(Phosphotransferase) domain 1"/>
    <property type="match status" value="1"/>
</dbReference>
<evidence type="ECO:0000259" key="1">
    <source>
        <dbReference type="PROSITE" id="PS50011"/>
    </source>
</evidence>
<accession>G4Z1W6</accession>
<protein>
    <recommendedName>
        <fullName evidence="1">Protein kinase domain-containing protein</fullName>
    </recommendedName>
</protein>
<dbReference type="PANTHER" id="PTHR44329:SF214">
    <property type="entry name" value="PROTEIN KINASE DOMAIN-CONTAINING PROTEIN"/>
    <property type="match status" value="1"/>
</dbReference>
<reference evidence="2 3" key="1">
    <citation type="journal article" date="2006" name="Science">
        <title>Phytophthora genome sequences uncover evolutionary origins and mechanisms of pathogenesis.</title>
        <authorList>
            <person name="Tyler B.M."/>
            <person name="Tripathy S."/>
            <person name="Zhang X."/>
            <person name="Dehal P."/>
            <person name="Jiang R.H."/>
            <person name="Aerts A."/>
            <person name="Arredondo F.D."/>
            <person name="Baxter L."/>
            <person name="Bensasson D."/>
            <person name="Beynon J.L."/>
            <person name="Chapman J."/>
            <person name="Damasceno C.M."/>
            <person name="Dorrance A.E."/>
            <person name="Dou D."/>
            <person name="Dickerman A.W."/>
            <person name="Dubchak I.L."/>
            <person name="Garbelotto M."/>
            <person name="Gijzen M."/>
            <person name="Gordon S.G."/>
            <person name="Govers F."/>
            <person name="Grunwald N.J."/>
            <person name="Huang W."/>
            <person name="Ivors K.L."/>
            <person name="Jones R.W."/>
            <person name="Kamoun S."/>
            <person name="Krampis K."/>
            <person name="Lamour K.H."/>
            <person name="Lee M.K."/>
            <person name="McDonald W.H."/>
            <person name="Medina M."/>
            <person name="Meijer H.J."/>
            <person name="Nordberg E.K."/>
            <person name="Maclean D.J."/>
            <person name="Ospina-Giraldo M.D."/>
            <person name="Morris P.F."/>
            <person name="Phuntumart V."/>
            <person name="Putnam N.H."/>
            <person name="Rash S."/>
            <person name="Rose J.K."/>
            <person name="Sakihama Y."/>
            <person name="Salamov A.A."/>
            <person name="Savidor A."/>
            <person name="Scheuring C.F."/>
            <person name="Smith B.M."/>
            <person name="Sobral B.W."/>
            <person name="Terry A."/>
            <person name="Torto-Alalibo T.A."/>
            <person name="Win J."/>
            <person name="Xu Z."/>
            <person name="Zhang H."/>
            <person name="Grigoriev I.V."/>
            <person name="Rokhsar D.S."/>
            <person name="Boore J.L."/>
        </authorList>
    </citation>
    <scope>NUCLEOTIDE SEQUENCE [LARGE SCALE GENOMIC DNA]</scope>
    <source>
        <strain evidence="2 3">P6497</strain>
    </source>
</reference>
<dbReference type="InterPro" id="IPR001245">
    <property type="entry name" value="Ser-Thr/Tyr_kinase_cat_dom"/>
</dbReference>
<dbReference type="STRING" id="1094619.G4Z1W6"/>
<dbReference type="PANTHER" id="PTHR44329">
    <property type="entry name" value="SERINE/THREONINE-PROTEIN KINASE TNNI3K-RELATED"/>
    <property type="match status" value="1"/>
</dbReference>
<dbReference type="GeneID" id="20663346"/>
<dbReference type="RefSeq" id="XP_009522681.1">
    <property type="nucleotide sequence ID" value="XM_009524386.1"/>
</dbReference>
<dbReference type="Proteomes" id="UP000002640">
    <property type="component" value="Unassembled WGS sequence"/>
</dbReference>
<dbReference type="GO" id="GO:0005524">
    <property type="term" value="F:ATP binding"/>
    <property type="evidence" value="ECO:0007669"/>
    <property type="project" value="InterPro"/>
</dbReference>
<dbReference type="SMART" id="SM00220">
    <property type="entry name" value="S_TKc"/>
    <property type="match status" value="1"/>
</dbReference>
<dbReference type="PROSITE" id="PS50011">
    <property type="entry name" value="PROTEIN_KINASE_DOM"/>
    <property type="match status" value="1"/>
</dbReference>
<dbReference type="OMA" id="HYLHEHE"/>
<dbReference type="InterPro" id="IPR008271">
    <property type="entry name" value="Ser/Thr_kinase_AS"/>
</dbReference>
<dbReference type="KEGG" id="psoj:PHYSODRAFT_558553"/>
<gene>
    <name evidence="2" type="ORF">PHYSODRAFT_558553</name>
</gene>
<keyword evidence="3" id="KW-1185">Reference proteome</keyword>
<proteinExistence type="predicted"/>
<dbReference type="AlphaFoldDB" id="G4Z1W6"/>
<dbReference type="InterPro" id="IPR051681">
    <property type="entry name" value="Ser/Thr_Kinases-Pseudokinases"/>
</dbReference>
<name>G4Z1W6_PHYSP</name>
<organism evidence="2 3">
    <name type="scientific">Phytophthora sojae (strain P6497)</name>
    <name type="common">Soybean stem and root rot agent</name>
    <name type="synonym">Phytophthora megasperma f. sp. glycines</name>
    <dbReference type="NCBI Taxonomy" id="1094619"/>
    <lineage>
        <taxon>Eukaryota</taxon>
        <taxon>Sar</taxon>
        <taxon>Stramenopiles</taxon>
        <taxon>Oomycota</taxon>
        <taxon>Peronosporomycetes</taxon>
        <taxon>Peronosporales</taxon>
        <taxon>Peronosporaceae</taxon>
        <taxon>Phytophthora</taxon>
    </lineage>
</organism>
<dbReference type="PRINTS" id="PR00109">
    <property type="entry name" value="TYRKINASE"/>
</dbReference>
<evidence type="ECO:0000313" key="3">
    <source>
        <dbReference type="Proteomes" id="UP000002640"/>
    </source>
</evidence>
<feature type="domain" description="Protein kinase" evidence="1">
    <location>
        <begin position="1"/>
        <end position="217"/>
    </location>
</feature>
<evidence type="ECO:0000313" key="2">
    <source>
        <dbReference type="EMBL" id="EGZ19964.1"/>
    </source>
</evidence>
<dbReference type="InterPro" id="IPR000719">
    <property type="entry name" value="Prot_kinase_dom"/>
</dbReference>
<dbReference type="Pfam" id="PF07714">
    <property type="entry name" value="PK_Tyr_Ser-Thr"/>
    <property type="match status" value="1"/>
</dbReference>
<dbReference type="InParanoid" id="G4Z1W6"/>
<sequence length="218" mass="24965">MSEEVQATFLNEVKIWHQLFHPHVVQLFGACHIGQPFFVCEYAGGGQLDEYLRKHKDEVWVKLYEAALGLRYLHVKRVVHGDLKCNNILIGSDGLAKLTDFGLSTLNANEPENVEESAPEVGAIRWKAPEVLRGEKATFASDVYSFGMYILEAASGKYPWEMTMDPVVKYYVLKEKRIPQRPEECGEELYALVKRMCRFEPTERVEMNEVVDTLKAFC</sequence>
<dbReference type="GO" id="GO:0004674">
    <property type="term" value="F:protein serine/threonine kinase activity"/>
    <property type="evidence" value="ECO:0007669"/>
    <property type="project" value="TreeGrafter"/>
</dbReference>
<dbReference type="EMBL" id="JH159153">
    <property type="protein sequence ID" value="EGZ19964.1"/>
    <property type="molecule type" value="Genomic_DNA"/>
</dbReference>